<reference evidence="2" key="1">
    <citation type="submission" date="2018-10" db="EMBL/GenBank/DDBJ databases">
        <authorList>
            <person name="Aoki K."/>
        </authorList>
    </citation>
    <scope>NUCLEOTIDE SEQUENCE</scope>
</reference>
<dbReference type="NCBIfam" id="TIGR01120">
    <property type="entry name" value="rpiB"/>
    <property type="match status" value="1"/>
</dbReference>
<dbReference type="InterPro" id="IPR036569">
    <property type="entry name" value="RpiB_LacA_LacB_sf"/>
</dbReference>
<dbReference type="EC" id="5.3.1.6" evidence="2"/>
<dbReference type="AlphaFoldDB" id="A0A3B1E933"/>
<dbReference type="PANTHER" id="PTHR30345:SF0">
    <property type="entry name" value="DNA DAMAGE-REPAIR_TOLERATION PROTEIN DRT102"/>
    <property type="match status" value="1"/>
</dbReference>
<evidence type="ECO:0000256" key="1">
    <source>
        <dbReference type="ARBA" id="ARBA00023235"/>
    </source>
</evidence>
<keyword evidence="1 2" id="KW-0413">Isomerase</keyword>
<evidence type="ECO:0000313" key="2">
    <source>
        <dbReference type="EMBL" id="VAY86777.1"/>
    </source>
</evidence>
<dbReference type="Gene3D" id="3.40.1400.10">
    <property type="entry name" value="Sugar-phosphate isomerase, RpiB/LacA/LacB"/>
    <property type="match status" value="1"/>
</dbReference>
<accession>A0A3B1E933</accession>
<dbReference type="SUPFAM" id="SSF89623">
    <property type="entry name" value="Ribose/Galactose isomerase RpiB/AlsB"/>
    <property type="match status" value="1"/>
</dbReference>
<dbReference type="PIRSF" id="PIRSF005384">
    <property type="entry name" value="RpiB_LacA_B"/>
    <property type="match status" value="1"/>
</dbReference>
<name>A0A3B1E933_9ZZZZ</name>
<dbReference type="Pfam" id="PF02502">
    <property type="entry name" value="LacAB_rpiB"/>
    <property type="match status" value="1"/>
</dbReference>
<dbReference type="GO" id="GO:0019316">
    <property type="term" value="P:D-allose catabolic process"/>
    <property type="evidence" value="ECO:0007669"/>
    <property type="project" value="TreeGrafter"/>
</dbReference>
<dbReference type="InterPro" id="IPR004785">
    <property type="entry name" value="RpiB"/>
</dbReference>
<dbReference type="NCBIfam" id="NF004051">
    <property type="entry name" value="PRK05571.1"/>
    <property type="match status" value="1"/>
</dbReference>
<dbReference type="EMBL" id="UOYO01000017">
    <property type="protein sequence ID" value="VAY86777.1"/>
    <property type="molecule type" value="Genomic_DNA"/>
</dbReference>
<gene>
    <name evidence="2" type="ORF">MNB_ARC-1_1033</name>
</gene>
<dbReference type="InterPro" id="IPR003500">
    <property type="entry name" value="RpiB_LacA_LacB"/>
</dbReference>
<sequence length="154" mass="17085">MSKYFIGADHAGIEIKKFVKKLFETNGHEVEDLGPFNTDRVDYPDFAKKVCEAVLKNQDTKGILICGTGLGMSMSANKFNGIRAALCHNVFSASMAREHNDANVLCLGGRVSDYDMIESIVDAWNLAKFQGGRHNTRIEKLNNLSKVQSCQIIK</sequence>
<protein>
    <submittedName>
        <fullName evidence="2">Ribose 5-phosphate isomerase B</fullName>
        <ecNumber evidence="2">5.3.1.6</ecNumber>
    </submittedName>
</protein>
<dbReference type="GO" id="GO:0004751">
    <property type="term" value="F:ribose-5-phosphate isomerase activity"/>
    <property type="evidence" value="ECO:0007669"/>
    <property type="project" value="UniProtKB-EC"/>
</dbReference>
<organism evidence="2">
    <name type="scientific">hydrothermal vent metagenome</name>
    <dbReference type="NCBI Taxonomy" id="652676"/>
    <lineage>
        <taxon>unclassified sequences</taxon>
        <taxon>metagenomes</taxon>
        <taxon>ecological metagenomes</taxon>
    </lineage>
</organism>
<proteinExistence type="predicted"/>
<dbReference type="NCBIfam" id="TIGR00689">
    <property type="entry name" value="rpiB_lacA_lacB"/>
    <property type="match status" value="1"/>
</dbReference>
<dbReference type="PANTHER" id="PTHR30345">
    <property type="entry name" value="RIBOSE-5-PHOSPHATE ISOMERASE B"/>
    <property type="match status" value="1"/>
</dbReference>
<dbReference type="GO" id="GO:0009052">
    <property type="term" value="P:pentose-phosphate shunt, non-oxidative branch"/>
    <property type="evidence" value="ECO:0007669"/>
    <property type="project" value="TreeGrafter"/>
</dbReference>